<feature type="non-terminal residue" evidence="1">
    <location>
        <position position="139"/>
    </location>
</feature>
<organism evidence="1 2">
    <name type="scientific">Dunaliella salina</name>
    <name type="common">Green alga</name>
    <name type="synonym">Protococcus salinus</name>
    <dbReference type="NCBI Taxonomy" id="3046"/>
    <lineage>
        <taxon>Eukaryota</taxon>
        <taxon>Viridiplantae</taxon>
        <taxon>Chlorophyta</taxon>
        <taxon>core chlorophytes</taxon>
        <taxon>Chlorophyceae</taxon>
        <taxon>CS clade</taxon>
        <taxon>Chlamydomonadales</taxon>
        <taxon>Dunaliellaceae</taxon>
        <taxon>Dunaliella</taxon>
    </lineage>
</organism>
<name>A0ABQ7H3C5_DUNSA</name>
<dbReference type="Proteomes" id="UP000815325">
    <property type="component" value="Unassembled WGS sequence"/>
</dbReference>
<proteinExistence type="predicted"/>
<reference evidence="1" key="1">
    <citation type="submission" date="2017-08" db="EMBL/GenBank/DDBJ databases">
        <authorList>
            <person name="Polle J.E."/>
            <person name="Barry K."/>
            <person name="Cushman J."/>
            <person name="Schmutz J."/>
            <person name="Tran D."/>
            <person name="Hathwaick L.T."/>
            <person name="Yim W.C."/>
            <person name="Jenkins J."/>
            <person name="Mckie-Krisberg Z.M."/>
            <person name="Prochnik S."/>
            <person name="Lindquist E."/>
            <person name="Dockter R.B."/>
            <person name="Adam C."/>
            <person name="Molina H."/>
            <person name="Bunkerborg J."/>
            <person name="Jin E."/>
            <person name="Buchheim M."/>
            <person name="Magnuson J."/>
        </authorList>
    </citation>
    <scope>NUCLEOTIDE SEQUENCE</scope>
    <source>
        <strain evidence="1">CCAP 19/18</strain>
    </source>
</reference>
<evidence type="ECO:0000313" key="2">
    <source>
        <dbReference type="Proteomes" id="UP000815325"/>
    </source>
</evidence>
<keyword evidence="2" id="KW-1185">Reference proteome</keyword>
<dbReference type="EMBL" id="MU069487">
    <property type="protein sequence ID" value="KAF5841369.1"/>
    <property type="molecule type" value="Genomic_DNA"/>
</dbReference>
<gene>
    <name evidence="1" type="ORF">DUNSADRAFT_13237</name>
</gene>
<sequence length="139" mass="14519">MLAFRTGSKPFLPQEVQHRGVARRINPTPRTKASGLPLQVAAESLVVFSDLAAAHQLQHMPPGTAILAFLRTLLKRVVMDAHLIDPDTLQQVARSVAISAQVGAPHTVAIAAQVGVPHTVAIAAQVGAPHTVAIAAQVG</sequence>
<protein>
    <submittedName>
        <fullName evidence="1">Uncharacterized protein</fullName>
    </submittedName>
</protein>
<evidence type="ECO:0000313" key="1">
    <source>
        <dbReference type="EMBL" id="KAF5841369.1"/>
    </source>
</evidence>
<accession>A0ABQ7H3C5</accession>
<comment type="caution">
    <text evidence="1">The sequence shown here is derived from an EMBL/GenBank/DDBJ whole genome shotgun (WGS) entry which is preliminary data.</text>
</comment>